<dbReference type="EC" id="2.5.1.129" evidence="1"/>
<gene>
    <name evidence="1" type="ORF">EC580_003855</name>
</gene>
<dbReference type="EMBL" id="CP127527">
    <property type="protein sequence ID" value="XRI77821.1"/>
    <property type="molecule type" value="Genomic_DNA"/>
</dbReference>
<evidence type="ECO:0000313" key="1">
    <source>
        <dbReference type="EMBL" id="XRI77821.1"/>
    </source>
</evidence>
<keyword evidence="1" id="KW-0808">Transferase</keyword>
<proteinExistence type="predicted"/>
<accession>A0ACD5HQ26</accession>
<protein>
    <submittedName>
        <fullName evidence="1">Flavin prenyltransferase UbiX</fullName>
        <ecNumber evidence="1">2.5.1.129</ecNumber>
    </submittedName>
</protein>
<reference evidence="1 2" key="1">
    <citation type="journal article" date="2019" name="Int. J. Syst. Evol. Microbiol.">
        <title>Acidithiobacillus sulfuriphilus sp. nov.: an extremely acidophilic sulfur-oxidizing chemolithotroph isolated from a neutral pH environment.</title>
        <authorList>
            <person name="Falagan C."/>
            <person name="Moya-Beltran A."/>
            <person name="Castro M."/>
            <person name="Quatrini R."/>
            <person name="Johnson D.B."/>
        </authorList>
    </citation>
    <scope>NUCLEOTIDE SEQUENCE [LARGE SCALE GENOMIC DNA]</scope>
    <source>
        <strain evidence="1 2">CJ-2</strain>
    </source>
</reference>
<evidence type="ECO:0000313" key="2">
    <source>
        <dbReference type="Proteomes" id="UP000271650"/>
    </source>
</evidence>
<dbReference type="Proteomes" id="UP000271650">
    <property type="component" value="Chromosome"/>
</dbReference>
<name>A0ACD5HQ26_9PROT</name>
<organism evidence="1 2">
    <name type="scientific">Acidithiobacillus sulfuriphilus</name>
    <dbReference type="NCBI Taxonomy" id="1867749"/>
    <lineage>
        <taxon>Bacteria</taxon>
        <taxon>Pseudomonadati</taxon>
        <taxon>Pseudomonadota</taxon>
        <taxon>Acidithiobacillia</taxon>
        <taxon>Acidithiobacillales</taxon>
        <taxon>Acidithiobacillaceae</taxon>
        <taxon>Acidithiobacillus</taxon>
    </lineage>
</organism>
<sequence>MTREMQDRICVAITGASGAVYGLRLVEVLLTAGVQVYLLLSDAARVVCREEMGLELPVATEAVGGFLAARYGVERELLSVYANDDWFAPVASGSNAARAMVVCPCSGGALAAIAHGMSDNLIERAADVMLKEHRLLVLVPRESPVSVIHLENMLRLAQLGVRILPASPGFYHHPQRVEDLIDFVVARILDQLGLPNQLGPRWGQ</sequence>
<keyword evidence="2" id="KW-1185">Reference proteome</keyword>